<keyword evidence="3" id="KW-1003">Cell membrane</keyword>
<dbReference type="InterPro" id="IPR011642">
    <property type="entry name" value="Gate_dom"/>
</dbReference>
<feature type="domain" description="FeoB-type G" evidence="14">
    <location>
        <begin position="5"/>
        <end position="172"/>
    </location>
</feature>
<dbReference type="InterPro" id="IPR003373">
    <property type="entry name" value="Fe2_transport_prot-B"/>
</dbReference>
<dbReference type="Gene3D" id="3.40.50.300">
    <property type="entry name" value="P-loop containing nucleotide triphosphate hydrolases"/>
    <property type="match status" value="1"/>
</dbReference>
<dbReference type="InterPro" id="IPR050860">
    <property type="entry name" value="FeoB_GTPase"/>
</dbReference>
<dbReference type="PANTHER" id="PTHR43185:SF1">
    <property type="entry name" value="FE(2+) TRANSPORTER FEOB"/>
    <property type="match status" value="1"/>
</dbReference>
<keyword evidence="10 13" id="KW-0342">GTP-binding</keyword>
<dbReference type="PRINTS" id="PR00326">
    <property type="entry name" value="GTP1OBG"/>
</dbReference>
<sequence>MKVGNINIALIGNPNVGKTSVFNQLTGLNQQVGNYPGITVEKKVGICKLASNLKATILDLPGTYSLNASSLDENVVIELLLNKNDKDYPDVAIVVTEVENLKRNLLLFTQIKDLEIPTILVINMADRMSYKGITLDIPYLEKMLKTKVALISSRKNEGIDELKNLIIKYKNIPTDPCLNASEIDPIYFDNLRKAFPNQLLYKLWLVITQDVNFVDLDRKELPNPSFTKSKEDLKRLQHKETIKRYQFINEVLKVGQTVDINSAKDLRSRLDRILMHKVYGYLIFFGILMLIFQSIFDWSSVPMDFIDGSFATFSSFAKSHLPPGILTDLIAEGIIPGLGGIVIFIPQIAFLFLFISVLEESGYMSRVVFLMDKVMRRFGLSGKSVVPLISGTACAIPAIMAARNIENWKERLITILVTPFTTCSARLPVYAILISLIIPDKRLFGVFNMQGLTLMTLYMLGFGMAIFSAYILNKILKINSNSYFVVEMPSYKVPMFKNVAINVVEKTKSFVFGAGKIILALSVILWFLGSHGPDKTFHNADQIVEQQLKSKTISGEKEDLVASYKLENSYIGMLGKTIEPVIKPLGYDWKIGIAVVSSFAAREVFVGTLATIYSVGSHSDEETTIKNKMAAEVHPITGAKIFNFATGVSLLLFYAFAMQCISTLAITKKETNTWKWPMVQLVFMSGFAYVVCLIAYQILK</sequence>
<feature type="transmembrane region" description="Helical" evidence="13">
    <location>
        <begin position="378"/>
        <end position="400"/>
    </location>
</feature>
<dbReference type="PROSITE" id="PS51711">
    <property type="entry name" value="G_FEOB"/>
    <property type="match status" value="1"/>
</dbReference>
<keyword evidence="7 13" id="KW-1133">Transmembrane helix</keyword>
<feature type="transmembrane region" description="Helical" evidence="13">
    <location>
        <begin position="278"/>
        <end position="296"/>
    </location>
</feature>
<keyword evidence="5 13" id="KW-0812">Transmembrane</keyword>
<evidence type="ECO:0000256" key="2">
    <source>
        <dbReference type="ARBA" id="ARBA00022448"/>
    </source>
</evidence>
<keyword evidence="16" id="KW-1185">Reference proteome</keyword>
<dbReference type="Pfam" id="PF02421">
    <property type="entry name" value="FeoB_N"/>
    <property type="match status" value="1"/>
</dbReference>
<organism evidence="15 16">
    <name type="scientific">Flavobacterium hankyongi</name>
    <dbReference type="NCBI Taxonomy" id="1176532"/>
    <lineage>
        <taxon>Bacteria</taxon>
        <taxon>Pseudomonadati</taxon>
        <taxon>Bacteroidota</taxon>
        <taxon>Flavobacteriia</taxon>
        <taxon>Flavobacteriales</taxon>
        <taxon>Flavobacteriaceae</taxon>
        <taxon>Flavobacterium</taxon>
    </lineage>
</organism>
<feature type="transmembrane region" description="Helical" evidence="13">
    <location>
        <begin position="641"/>
        <end position="666"/>
    </location>
</feature>
<dbReference type="Pfam" id="PF07670">
    <property type="entry name" value="Gate"/>
    <property type="match status" value="2"/>
</dbReference>
<evidence type="ECO:0000256" key="10">
    <source>
        <dbReference type="ARBA" id="ARBA00023134"/>
    </source>
</evidence>
<keyword evidence="8 13" id="KW-0408">Iron</keyword>
<evidence type="ECO:0000256" key="8">
    <source>
        <dbReference type="ARBA" id="ARBA00023004"/>
    </source>
</evidence>
<reference evidence="16" key="1">
    <citation type="journal article" date="2019" name="Int. J. Syst. Evol. Microbiol.">
        <title>The Global Catalogue of Microorganisms (GCM) 10K type strain sequencing project: providing services to taxonomists for standard genome sequencing and annotation.</title>
        <authorList>
            <consortium name="The Broad Institute Genomics Platform"/>
            <consortium name="The Broad Institute Genome Sequencing Center for Infectious Disease"/>
            <person name="Wu L."/>
            <person name="Ma J."/>
        </authorList>
    </citation>
    <scope>NUCLEOTIDE SEQUENCE [LARGE SCALE GENOMIC DNA]</scope>
    <source>
        <strain evidence="16">JCM 18198</strain>
    </source>
</reference>
<evidence type="ECO:0000256" key="9">
    <source>
        <dbReference type="ARBA" id="ARBA00023065"/>
    </source>
</evidence>
<dbReference type="EMBL" id="BAABIP010000007">
    <property type="protein sequence ID" value="GAA4762249.1"/>
    <property type="molecule type" value="Genomic_DNA"/>
</dbReference>
<comment type="caution">
    <text evidence="15">The sequence shown here is derived from an EMBL/GenBank/DDBJ whole genome shotgun (WGS) entry which is preliminary data.</text>
</comment>
<feature type="transmembrane region" description="Helical" evidence="13">
    <location>
        <begin position="334"/>
        <end position="358"/>
    </location>
</feature>
<protein>
    <recommendedName>
        <fullName evidence="12 13">Ferrous iron transport protein B</fullName>
    </recommendedName>
</protein>
<name>A0ABP8ZQX8_9FLAO</name>
<keyword evidence="6" id="KW-0547">Nucleotide-binding</keyword>
<evidence type="ECO:0000259" key="14">
    <source>
        <dbReference type="PROSITE" id="PS51711"/>
    </source>
</evidence>
<feature type="transmembrane region" description="Helical" evidence="13">
    <location>
        <begin position="412"/>
        <end position="439"/>
    </location>
</feature>
<dbReference type="InterPro" id="IPR027417">
    <property type="entry name" value="P-loop_NTPase"/>
</dbReference>
<keyword evidence="9" id="KW-0406">Ion transport</keyword>
<dbReference type="RefSeq" id="WP_264543894.1">
    <property type="nucleotide sequence ID" value="NZ_BAABIP010000007.1"/>
</dbReference>
<proteinExistence type="inferred from homology"/>
<comment type="similarity">
    <text evidence="13">Belongs to the TRAFAC class TrmE-Era-EngA-EngB-Septin-like GTPase superfamily. FeoB GTPase (TC 9.A.8) family.</text>
</comment>
<gene>
    <name evidence="15" type="primary">feoB</name>
    <name evidence="15" type="ORF">GCM10023230_09450</name>
</gene>
<evidence type="ECO:0000256" key="7">
    <source>
        <dbReference type="ARBA" id="ARBA00022989"/>
    </source>
</evidence>
<dbReference type="SUPFAM" id="SSF52540">
    <property type="entry name" value="P-loop containing nucleoside triphosphate hydrolases"/>
    <property type="match status" value="1"/>
</dbReference>
<evidence type="ECO:0000256" key="5">
    <source>
        <dbReference type="ARBA" id="ARBA00022692"/>
    </source>
</evidence>
<evidence type="ECO:0000313" key="16">
    <source>
        <dbReference type="Proteomes" id="UP001500141"/>
    </source>
</evidence>
<evidence type="ECO:0000256" key="11">
    <source>
        <dbReference type="ARBA" id="ARBA00023136"/>
    </source>
</evidence>
<keyword evidence="4 13" id="KW-0410">Iron transport</keyword>
<accession>A0ABP8ZQX8</accession>
<feature type="transmembrane region" description="Helical" evidence="13">
    <location>
        <begin position="678"/>
        <end position="699"/>
    </location>
</feature>
<feature type="transmembrane region" description="Helical" evidence="13">
    <location>
        <begin position="510"/>
        <end position="528"/>
    </location>
</feature>
<dbReference type="InterPro" id="IPR030389">
    <property type="entry name" value="G_FEOB_dom"/>
</dbReference>
<evidence type="ECO:0000256" key="3">
    <source>
        <dbReference type="ARBA" id="ARBA00022475"/>
    </source>
</evidence>
<keyword evidence="2 13" id="KW-0813">Transport</keyword>
<evidence type="ECO:0000256" key="6">
    <source>
        <dbReference type="ARBA" id="ARBA00022741"/>
    </source>
</evidence>
<comment type="subcellular location">
    <subcellularLocation>
        <location evidence="13">Cell inner membrane</location>
        <topology evidence="13">Multi-pass membrane protein</topology>
    </subcellularLocation>
    <subcellularLocation>
        <location evidence="1">Cell membrane</location>
        <topology evidence="1">Multi-pass membrane protein</topology>
    </subcellularLocation>
</comment>
<comment type="function">
    <text evidence="13">Probable transporter of a GTP-driven Fe(2+) uptake system.</text>
</comment>
<keyword evidence="11 13" id="KW-0472">Membrane</keyword>
<evidence type="ECO:0000256" key="1">
    <source>
        <dbReference type="ARBA" id="ARBA00004651"/>
    </source>
</evidence>
<dbReference type="Pfam" id="PF07664">
    <property type="entry name" value="FeoB_C"/>
    <property type="match status" value="1"/>
</dbReference>
<dbReference type="Proteomes" id="UP001500141">
    <property type="component" value="Unassembled WGS sequence"/>
</dbReference>
<dbReference type="PANTHER" id="PTHR43185">
    <property type="entry name" value="FERROUS IRON TRANSPORT PROTEIN B"/>
    <property type="match status" value="1"/>
</dbReference>
<dbReference type="InterPro" id="IPR011640">
    <property type="entry name" value="Fe2_transport_prot_B_C"/>
</dbReference>
<dbReference type="CDD" id="cd01879">
    <property type="entry name" value="FeoB"/>
    <property type="match status" value="1"/>
</dbReference>
<evidence type="ECO:0000256" key="13">
    <source>
        <dbReference type="RuleBase" id="RU362098"/>
    </source>
</evidence>
<evidence type="ECO:0000256" key="12">
    <source>
        <dbReference type="NCBIfam" id="TIGR00437"/>
    </source>
</evidence>
<dbReference type="InterPro" id="IPR006073">
    <property type="entry name" value="GTP-bd"/>
</dbReference>
<feature type="transmembrane region" description="Helical" evidence="13">
    <location>
        <begin position="451"/>
        <end position="472"/>
    </location>
</feature>
<evidence type="ECO:0000313" key="15">
    <source>
        <dbReference type="EMBL" id="GAA4762249.1"/>
    </source>
</evidence>
<evidence type="ECO:0000256" key="4">
    <source>
        <dbReference type="ARBA" id="ARBA00022496"/>
    </source>
</evidence>
<dbReference type="NCBIfam" id="TIGR00437">
    <property type="entry name" value="feoB"/>
    <property type="match status" value="1"/>
</dbReference>